<dbReference type="GO" id="GO:0000049">
    <property type="term" value="F:tRNA binding"/>
    <property type="evidence" value="ECO:0007669"/>
    <property type="project" value="TreeGrafter"/>
</dbReference>
<dbReference type="OMA" id="HYYRSMR"/>
<proteinExistence type="evidence at transcript level"/>
<organism evidence="3">
    <name type="scientific">Lepeophtheirus salmonis</name>
    <name type="common">Salmon louse</name>
    <name type="synonym">Caligus salmonis</name>
    <dbReference type="NCBI Taxonomy" id="72036"/>
    <lineage>
        <taxon>Eukaryota</taxon>
        <taxon>Metazoa</taxon>
        <taxon>Ecdysozoa</taxon>
        <taxon>Arthropoda</taxon>
        <taxon>Crustacea</taxon>
        <taxon>Multicrustacea</taxon>
        <taxon>Hexanauplia</taxon>
        <taxon>Copepoda</taxon>
        <taxon>Siphonostomatoida</taxon>
        <taxon>Caligidae</taxon>
        <taxon>Lepeophtheirus</taxon>
    </lineage>
</organism>
<dbReference type="OrthoDB" id="9972657at2759"/>
<evidence type="ECO:0000256" key="1">
    <source>
        <dbReference type="ARBA" id="ARBA00022741"/>
    </source>
</evidence>
<dbReference type="AlphaFoldDB" id="C1BRY3"/>
<reference evidence="4" key="2">
    <citation type="submission" date="2014-05" db="EMBL/GenBank/DDBJ databases">
        <authorList>
            <person name="Chronopoulou M."/>
        </authorList>
    </citation>
    <scope>NUCLEOTIDE SEQUENCE</scope>
    <source>
        <tissue evidence="4">Whole organism</tissue>
    </source>
</reference>
<evidence type="ECO:0000256" key="2">
    <source>
        <dbReference type="ARBA" id="ARBA00022840"/>
    </source>
</evidence>
<dbReference type="EMBL" id="BT077362">
    <property type="protein sequence ID" value="ACO11786.1"/>
    <property type="molecule type" value="mRNA"/>
</dbReference>
<dbReference type="Pfam" id="PF08433">
    <property type="entry name" value="KTI12"/>
    <property type="match status" value="1"/>
</dbReference>
<dbReference type="InterPro" id="IPR027417">
    <property type="entry name" value="P-loop_NTPase"/>
</dbReference>
<gene>
    <name evidence="3" type="primary">PSTK</name>
</gene>
<name>C1BRY3_LEPSM</name>
<dbReference type="Gene3D" id="3.40.50.300">
    <property type="entry name" value="P-loop containing nucleotide triphosphate hydrolases"/>
    <property type="match status" value="1"/>
</dbReference>
<dbReference type="InterPro" id="IPR013641">
    <property type="entry name" value="KTI12/PSTK"/>
</dbReference>
<keyword evidence="3" id="KW-0808">Transferase</keyword>
<keyword evidence="2" id="KW-0067">ATP-binding</keyword>
<accession>C1BRY3</accession>
<dbReference type="GO" id="GO:0005524">
    <property type="term" value="F:ATP binding"/>
    <property type="evidence" value="ECO:0007669"/>
    <property type="project" value="UniProtKB-KW"/>
</dbReference>
<dbReference type="SUPFAM" id="SSF52540">
    <property type="entry name" value="P-loop containing nucleoside triphosphate hydrolases"/>
    <property type="match status" value="1"/>
</dbReference>
<sequence length="319" mass="37002">MPFATNRVIAVLCGLPGSGKTQLITHYKQSKPTYKILHINYDKIIPRHSNLKKEEWKSRRKCIINSLEAYLRGKDEDELPIWLKEETLSLQDDAPLVIFIDDNNFLSSMRYEYYQLSRSLKIGFCQVEMKTSLDISIYRNENLRVEEEQISSDVIQRMHSKFESPNPLKNYWEVYSFMIDSSFLEESVVNYFEMIESVLNTALNNPVPDVITINKAKADESRLVCNASVIHQADNIFRKKINSLIKNIKANCNLSKEEAQIKIQDLLVAKSELLEDLKTGFTKIPSDIVQHIGSKERRDSILPKLSDELELLLEDKLRR</sequence>
<dbReference type="PANTHER" id="PTHR20873">
    <property type="entry name" value="L-SERYL-TRNA(SEC) KINASE"/>
    <property type="match status" value="1"/>
</dbReference>
<reference evidence="3" key="1">
    <citation type="submission" date="2009-06" db="EMBL/GenBank/DDBJ databases">
        <title>Lepeophtheirus salmonis ESTs and full-length cDNAs.</title>
        <authorList>
            <person name="Yasuike M."/>
            <person name="von Schalburg K."/>
            <person name="Cooper G."/>
            <person name="Leong J."/>
            <person name="Jones S.R.M."/>
            <person name="Koop B.F."/>
        </authorList>
    </citation>
    <scope>NUCLEOTIDE SEQUENCE</scope>
    <source>
        <strain evidence="3">Pacific form</strain>
        <tissue evidence="3">Whole</tissue>
    </source>
</reference>
<keyword evidence="3" id="KW-0418">Kinase</keyword>
<protein>
    <submittedName>
        <fullName evidence="3">L-seryl-tRNASec kinase</fullName>
    </submittedName>
    <submittedName>
        <fullName evidence="4">LseryltRNA(Sec) kinaselike [Takifugu rubripes]</fullName>
    </submittedName>
</protein>
<dbReference type="EMBL" id="HACA01001009">
    <property type="protein sequence ID" value="CDW18370.1"/>
    <property type="molecule type" value="Transcribed_RNA"/>
</dbReference>
<evidence type="ECO:0000313" key="4">
    <source>
        <dbReference type="EMBL" id="CDW18370.1"/>
    </source>
</evidence>
<evidence type="ECO:0000313" key="3">
    <source>
        <dbReference type="EMBL" id="ACO11786.1"/>
    </source>
</evidence>
<dbReference type="InterPro" id="IPR052648">
    <property type="entry name" value="Ser-tRNA(Sec)_kinase"/>
</dbReference>
<dbReference type="PANTHER" id="PTHR20873:SF0">
    <property type="entry name" value="L-SERYL-TRNA(SEC) KINASE"/>
    <property type="match status" value="1"/>
</dbReference>
<keyword evidence="1" id="KW-0547">Nucleotide-binding</keyword>
<dbReference type="GO" id="GO:0016301">
    <property type="term" value="F:kinase activity"/>
    <property type="evidence" value="ECO:0007669"/>
    <property type="project" value="UniProtKB-KW"/>
</dbReference>